<evidence type="ECO:0000256" key="7">
    <source>
        <dbReference type="ARBA" id="ARBA00022989"/>
    </source>
</evidence>
<feature type="region of interest" description="Disordered" evidence="9">
    <location>
        <begin position="103"/>
        <end position="162"/>
    </location>
</feature>
<evidence type="ECO:0000313" key="12">
    <source>
        <dbReference type="Proteomes" id="UP000054248"/>
    </source>
</evidence>
<keyword evidence="8 10" id="KW-0472">Membrane</keyword>
<evidence type="ECO:0000256" key="1">
    <source>
        <dbReference type="ARBA" id="ARBA00004141"/>
    </source>
</evidence>
<dbReference type="PANTHER" id="PTHR22601">
    <property type="entry name" value="ISP4 LIKE PROTEIN"/>
    <property type="match status" value="1"/>
</dbReference>
<feature type="transmembrane region" description="Helical" evidence="10">
    <location>
        <begin position="397"/>
        <end position="416"/>
    </location>
</feature>
<protein>
    <recommendedName>
        <fullName evidence="13">OPT superfamily oligopeptide transporter</fullName>
    </recommendedName>
</protein>
<evidence type="ECO:0000256" key="10">
    <source>
        <dbReference type="SAM" id="Phobius"/>
    </source>
</evidence>
<dbReference type="InterPro" id="IPR004813">
    <property type="entry name" value="OPT"/>
</dbReference>
<gene>
    <name evidence="11" type="ORF">M407DRAFT_7102</name>
</gene>
<evidence type="ECO:0000256" key="4">
    <source>
        <dbReference type="ARBA" id="ARBA00022692"/>
    </source>
</evidence>
<dbReference type="GO" id="GO:0015031">
    <property type="term" value="P:protein transport"/>
    <property type="evidence" value="ECO:0007669"/>
    <property type="project" value="UniProtKB-KW"/>
</dbReference>
<comment type="subcellular location">
    <subcellularLocation>
        <location evidence="1">Membrane</location>
        <topology evidence="1">Multi-pass membrane protein</topology>
    </subcellularLocation>
</comment>
<keyword evidence="6" id="KW-0653">Protein transport</keyword>
<evidence type="ECO:0008006" key="13">
    <source>
        <dbReference type="Google" id="ProtNLM"/>
    </source>
</evidence>
<organism evidence="11 12">
    <name type="scientific">Tulasnella calospora MUT 4182</name>
    <dbReference type="NCBI Taxonomy" id="1051891"/>
    <lineage>
        <taxon>Eukaryota</taxon>
        <taxon>Fungi</taxon>
        <taxon>Dikarya</taxon>
        <taxon>Basidiomycota</taxon>
        <taxon>Agaricomycotina</taxon>
        <taxon>Agaricomycetes</taxon>
        <taxon>Cantharellales</taxon>
        <taxon>Tulasnellaceae</taxon>
        <taxon>Tulasnella</taxon>
    </lineage>
</organism>
<accession>A0A0C3L1Z8</accession>
<feature type="transmembrane region" description="Helical" evidence="10">
    <location>
        <begin position="375"/>
        <end position="391"/>
    </location>
</feature>
<dbReference type="Pfam" id="PF03169">
    <property type="entry name" value="OPT"/>
    <property type="match status" value="1"/>
</dbReference>
<dbReference type="OrthoDB" id="9986677at2759"/>
<sequence>MGSRPPHSTNDTELPSSRNAFSYDVFAFAVPTTPRSPGSAYPSGGERLNETSSSGTLSTPYSSLIATPNSVTRPSNTHSRHDPRTPVSFTSHVSSIALRTASSRPPFAFLPPPELDYNGSSNPSTPLPGLSVSRDRVPSTAEEYQDEKFSRPVDIEAGSASTRSCSKQLSATVGQEDSPYPEVRASVANTDDPDMPTLTFRMWFIGITLCVLRGCLNLFFSLRWPSPAITETLVAILAYPFGKALDRLLPIRYWTIPLSIPLVGGHGFSLNPSPFNIKEHTLIFMMASIAGKDAYGLGMIITTEKDYGIHLGTGFAFLFLLSTEITGFAFAAFGRRLFIYPASVIWPNYLVTSTLMNTLHADEDTPSQGGQMTRYRFFIIGGIGAFLYYFLPDNVVVNQLFGTVTGLGMGLLTFDWNQVAYIKSPLVIPWWASVNIILGFVVFCWILAPVLYYNNVWNMGHLPITGYSAYDRFGLPYDIHRVLTPDKQLNVTAYQEYSPVYLPVTFALTYFVFKTCALQGLSRAISFLEILKLGHYLKIPPYASFWDFPNSSMRVSPAQLLAVVVSVSAQILMKNAIFASVPDICDPNQGLVGTSRQFGKGSVYQFHVYGLVIGALLPIPIWLWQRRYPSSLLRHFNISVFLTASTNAPPATGVNFTSYFVVAFLFQYLLRVRRYKLWAKFNYILSCALEAGTGIAVIVIFLALQLPKGGRISLDWWGNTVWLNTADAVGVPYFTTDPDNGF</sequence>
<dbReference type="GO" id="GO:0035673">
    <property type="term" value="F:oligopeptide transmembrane transporter activity"/>
    <property type="evidence" value="ECO:0007669"/>
    <property type="project" value="InterPro"/>
</dbReference>
<reference evidence="12" key="2">
    <citation type="submission" date="2015-01" db="EMBL/GenBank/DDBJ databases">
        <title>Evolutionary Origins and Diversification of the Mycorrhizal Mutualists.</title>
        <authorList>
            <consortium name="DOE Joint Genome Institute"/>
            <consortium name="Mycorrhizal Genomics Consortium"/>
            <person name="Kohler A."/>
            <person name="Kuo A."/>
            <person name="Nagy L.G."/>
            <person name="Floudas D."/>
            <person name="Copeland A."/>
            <person name="Barry K.W."/>
            <person name="Cichocki N."/>
            <person name="Veneault-Fourrey C."/>
            <person name="LaButti K."/>
            <person name="Lindquist E.A."/>
            <person name="Lipzen A."/>
            <person name="Lundell T."/>
            <person name="Morin E."/>
            <person name="Murat C."/>
            <person name="Riley R."/>
            <person name="Ohm R."/>
            <person name="Sun H."/>
            <person name="Tunlid A."/>
            <person name="Henrissat B."/>
            <person name="Grigoriev I.V."/>
            <person name="Hibbett D.S."/>
            <person name="Martin F."/>
        </authorList>
    </citation>
    <scope>NUCLEOTIDE SEQUENCE [LARGE SCALE GENOMIC DNA]</scope>
    <source>
        <strain evidence="12">MUT 4182</strain>
    </source>
</reference>
<evidence type="ECO:0000256" key="8">
    <source>
        <dbReference type="ARBA" id="ARBA00023136"/>
    </source>
</evidence>
<feature type="transmembrane region" description="Helical" evidence="10">
    <location>
        <begin position="682"/>
        <end position="704"/>
    </location>
</feature>
<evidence type="ECO:0000256" key="2">
    <source>
        <dbReference type="ARBA" id="ARBA00008807"/>
    </source>
</evidence>
<feature type="compositionally biased region" description="Low complexity" evidence="9">
    <location>
        <begin position="51"/>
        <end position="63"/>
    </location>
</feature>
<name>A0A0C3L1Z8_9AGAM</name>
<keyword evidence="4 10" id="KW-0812">Transmembrane</keyword>
<evidence type="ECO:0000256" key="5">
    <source>
        <dbReference type="ARBA" id="ARBA00022856"/>
    </source>
</evidence>
<reference evidence="11 12" key="1">
    <citation type="submission" date="2014-04" db="EMBL/GenBank/DDBJ databases">
        <authorList>
            <consortium name="DOE Joint Genome Institute"/>
            <person name="Kuo A."/>
            <person name="Girlanda M."/>
            <person name="Perotto S."/>
            <person name="Kohler A."/>
            <person name="Nagy L.G."/>
            <person name="Floudas D."/>
            <person name="Copeland A."/>
            <person name="Barry K.W."/>
            <person name="Cichocki N."/>
            <person name="Veneault-Fourrey C."/>
            <person name="LaButti K."/>
            <person name="Lindquist E.A."/>
            <person name="Lipzen A."/>
            <person name="Lundell T."/>
            <person name="Morin E."/>
            <person name="Murat C."/>
            <person name="Sun H."/>
            <person name="Tunlid A."/>
            <person name="Henrissat B."/>
            <person name="Grigoriev I.V."/>
            <person name="Hibbett D.S."/>
            <person name="Martin F."/>
            <person name="Nordberg H.P."/>
            <person name="Cantor M.N."/>
            <person name="Hua S.X."/>
        </authorList>
    </citation>
    <scope>NUCLEOTIDE SEQUENCE [LARGE SCALE GENOMIC DNA]</scope>
    <source>
        <strain evidence="11 12">MUT 4182</strain>
    </source>
</reference>
<comment type="similarity">
    <text evidence="2">Belongs to the oligopeptide OPT transporter family.</text>
</comment>
<evidence type="ECO:0000313" key="11">
    <source>
        <dbReference type="EMBL" id="KIO27768.1"/>
    </source>
</evidence>
<dbReference type="AlphaFoldDB" id="A0A0C3L1Z8"/>
<keyword evidence="5" id="KW-0571">Peptide transport</keyword>
<dbReference type="GO" id="GO:0016020">
    <property type="term" value="C:membrane"/>
    <property type="evidence" value="ECO:0007669"/>
    <property type="project" value="UniProtKB-SubCell"/>
</dbReference>
<dbReference type="NCBIfam" id="TIGR00728">
    <property type="entry name" value="OPT_sfam"/>
    <property type="match status" value="1"/>
</dbReference>
<dbReference type="EMBL" id="KN823003">
    <property type="protein sequence ID" value="KIO27768.1"/>
    <property type="molecule type" value="Genomic_DNA"/>
</dbReference>
<feature type="transmembrane region" description="Helical" evidence="10">
    <location>
        <begin position="606"/>
        <end position="624"/>
    </location>
</feature>
<evidence type="ECO:0000256" key="3">
    <source>
        <dbReference type="ARBA" id="ARBA00022448"/>
    </source>
</evidence>
<dbReference type="Proteomes" id="UP000054248">
    <property type="component" value="Unassembled WGS sequence"/>
</dbReference>
<feature type="transmembrane region" description="Helical" evidence="10">
    <location>
        <begin position="651"/>
        <end position="670"/>
    </location>
</feature>
<proteinExistence type="inferred from homology"/>
<dbReference type="InterPro" id="IPR004648">
    <property type="entry name" value="Oligpept_transpt"/>
</dbReference>
<feature type="transmembrane region" description="Helical" evidence="10">
    <location>
        <begin position="307"/>
        <end position="333"/>
    </location>
</feature>
<keyword evidence="3" id="KW-0813">Transport</keyword>
<dbReference type="HOGENOM" id="CLU_374357_0_0_1"/>
<feature type="compositionally biased region" description="Polar residues" evidence="9">
    <location>
        <begin position="64"/>
        <end position="77"/>
    </location>
</feature>
<evidence type="ECO:0000256" key="6">
    <source>
        <dbReference type="ARBA" id="ARBA00022927"/>
    </source>
</evidence>
<feature type="transmembrane region" description="Helical" evidence="10">
    <location>
        <begin position="428"/>
        <end position="453"/>
    </location>
</feature>
<evidence type="ECO:0000256" key="9">
    <source>
        <dbReference type="SAM" id="MobiDB-lite"/>
    </source>
</evidence>
<keyword evidence="7 10" id="KW-1133">Transmembrane helix</keyword>
<feature type="region of interest" description="Disordered" evidence="9">
    <location>
        <begin position="32"/>
        <end position="89"/>
    </location>
</feature>
<keyword evidence="12" id="KW-1185">Reference proteome</keyword>